<comment type="caution">
    <text evidence="2">The sequence shown here is derived from an EMBL/GenBank/DDBJ whole genome shotgun (WGS) entry which is preliminary data.</text>
</comment>
<sequence length="224" mass="25850">MNEMIMELNAIFEIYDKIVKSNTELHDLNFDMGLKKKKKTFEIFYARFSATIASLNYSDILKISNLKRLINTRLRYRISEENFSTYKELMTRLRYIAADFETIDKTIPNKDNKSGNDQGSGGVSNQEQNNSSKKGNNNRFDNSKQNSSYQNSGYKYPKSLIDRIVKENRCWKCLKSGHRSGDRNASCKNDDSFNKNQIEIMMKTMGVETVEKPSPSELPGKSEN</sequence>
<evidence type="ECO:0000256" key="1">
    <source>
        <dbReference type="SAM" id="MobiDB-lite"/>
    </source>
</evidence>
<evidence type="ECO:0000313" key="3">
    <source>
        <dbReference type="Proteomes" id="UP000664534"/>
    </source>
</evidence>
<dbReference type="OrthoDB" id="5426567at2759"/>
<dbReference type="EMBL" id="CAJPDT010000286">
    <property type="protein sequence ID" value="CAF9942877.1"/>
    <property type="molecule type" value="Genomic_DNA"/>
</dbReference>
<reference evidence="2" key="1">
    <citation type="submission" date="2021-03" db="EMBL/GenBank/DDBJ databases">
        <authorList>
            <person name="Tagirdzhanova G."/>
        </authorList>
    </citation>
    <scope>NUCLEOTIDE SEQUENCE</scope>
</reference>
<proteinExistence type="predicted"/>
<protein>
    <submittedName>
        <fullName evidence="2">Uncharacterized protein</fullName>
    </submittedName>
</protein>
<dbReference type="AlphaFoldDB" id="A0A8H3J8R5"/>
<name>A0A8H3J8R5_9LECA</name>
<gene>
    <name evidence="2" type="ORF">IMSHALPRED_005269</name>
</gene>
<feature type="region of interest" description="Disordered" evidence="1">
    <location>
        <begin position="107"/>
        <end position="154"/>
    </location>
</feature>
<accession>A0A8H3J8R5</accession>
<keyword evidence="3" id="KW-1185">Reference proteome</keyword>
<evidence type="ECO:0000313" key="2">
    <source>
        <dbReference type="EMBL" id="CAF9942877.1"/>
    </source>
</evidence>
<organism evidence="2 3">
    <name type="scientific">Imshaugia aleurites</name>
    <dbReference type="NCBI Taxonomy" id="172621"/>
    <lineage>
        <taxon>Eukaryota</taxon>
        <taxon>Fungi</taxon>
        <taxon>Dikarya</taxon>
        <taxon>Ascomycota</taxon>
        <taxon>Pezizomycotina</taxon>
        <taxon>Lecanoromycetes</taxon>
        <taxon>OSLEUM clade</taxon>
        <taxon>Lecanoromycetidae</taxon>
        <taxon>Lecanorales</taxon>
        <taxon>Lecanorineae</taxon>
        <taxon>Parmeliaceae</taxon>
        <taxon>Imshaugia</taxon>
    </lineage>
</organism>
<dbReference type="Proteomes" id="UP000664534">
    <property type="component" value="Unassembled WGS sequence"/>
</dbReference>
<feature type="compositionally biased region" description="Polar residues" evidence="1">
    <location>
        <begin position="123"/>
        <end position="153"/>
    </location>
</feature>